<evidence type="ECO:0000313" key="3">
    <source>
        <dbReference type="Proteomes" id="UP001066276"/>
    </source>
</evidence>
<evidence type="ECO:0000256" key="1">
    <source>
        <dbReference type="SAM" id="MobiDB-lite"/>
    </source>
</evidence>
<proteinExistence type="predicted"/>
<accession>A0AAV7WDF3</accession>
<gene>
    <name evidence="2" type="ORF">NDU88_005993</name>
</gene>
<dbReference type="Proteomes" id="UP001066276">
    <property type="component" value="Chromosome 1_2"/>
</dbReference>
<protein>
    <submittedName>
        <fullName evidence="2">Uncharacterized protein</fullName>
    </submittedName>
</protein>
<feature type="region of interest" description="Disordered" evidence="1">
    <location>
        <begin position="139"/>
        <end position="201"/>
    </location>
</feature>
<organism evidence="2 3">
    <name type="scientific">Pleurodeles waltl</name>
    <name type="common">Iberian ribbed newt</name>
    <dbReference type="NCBI Taxonomy" id="8319"/>
    <lineage>
        <taxon>Eukaryota</taxon>
        <taxon>Metazoa</taxon>
        <taxon>Chordata</taxon>
        <taxon>Craniata</taxon>
        <taxon>Vertebrata</taxon>
        <taxon>Euteleostomi</taxon>
        <taxon>Amphibia</taxon>
        <taxon>Batrachia</taxon>
        <taxon>Caudata</taxon>
        <taxon>Salamandroidea</taxon>
        <taxon>Salamandridae</taxon>
        <taxon>Pleurodelinae</taxon>
        <taxon>Pleurodeles</taxon>
    </lineage>
</organism>
<evidence type="ECO:0000313" key="2">
    <source>
        <dbReference type="EMBL" id="KAJ1210631.1"/>
    </source>
</evidence>
<name>A0AAV7WDF3_PLEWA</name>
<dbReference type="EMBL" id="JANPWB010000002">
    <property type="protein sequence ID" value="KAJ1210631.1"/>
    <property type="molecule type" value="Genomic_DNA"/>
</dbReference>
<feature type="compositionally biased region" description="Pro residues" evidence="1">
    <location>
        <begin position="180"/>
        <end position="201"/>
    </location>
</feature>
<dbReference type="AlphaFoldDB" id="A0AAV7WDF3"/>
<reference evidence="2" key="1">
    <citation type="journal article" date="2022" name="bioRxiv">
        <title>Sequencing and chromosome-scale assembly of the giantPleurodeles waltlgenome.</title>
        <authorList>
            <person name="Brown T."/>
            <person name="Elewa A."/>
            <person name="Iarovenko S."/>
            <person name="Subramanian E."/>
            <person name="Araus A.J."/>
            <person name="Petzold A."/>
            <person name="Susuki M."/>
            <person name="Suzuki K.-i.T."/>
            <person name="Hayashi T."/>
            <person name="Toyoda A."/>
            <person name="Oliveira C."/>
            <person name="Osipova E."/>
            <person name="Leigh N.D."/>
            <person name="Simon A."/>
            <person name="Yun M.H."/>
        </authorList>
    </citation>
    <scope>NUCLEOTIDE SEQUENCE</scope>
    <source>
        <strain evidence="2">20211129_DDA</strain>
        <tissue evidence="2">Liver</tissue>
    </source>
</reference>
<sequence length="216" mass="22937">MRGSCLRSDVVGISSRLCGLLGNAAELRCMSWEKACVTLPAPERRTLPVSPSLLARASGGVLQSTARAAPKEITRGPAGEELREDTDPALAFRSVLGRVVLSHFQTDAYMGERIDADNVGKIKRALMLATITVTCGPGRIDWNRSRRASRKADGPPSQHRARRHLLVSGSSAGPDTRPGPSGPGPRDPGPADGPFPAQGSPPPPGLCLHCWAWHQS</sequence>
<keyword evidence="3" id="KW-1185">Reference proteome</keyword>
<comment type="caution">
    <text evidence="2">The sequence shown here is derived from an EMBL/GenBank/DDBJ whole genome shotgun (WGS) entry which is preliminary data.</text>
</comment>